<evidence type="ECO:0000313" key="2">
    <source>
        <dbReference type="EMBL" id="AGY35411.1"/>
    </source>
</evidence>
<sequence>MCDTNRRCPGCNSPSALNRHNWRRRQNRGVQKALRSWANDEENVKDPAVRDFVQKLPPGRAKQWAQDAGAPTWIAQPAHTNPQKPGTPPQGPRWTPYSHNYPQTRAAIATALSIQGKSGKGPEERRLLTAKIVDSTDHSQGVNETIRVEFADGGEGFFKPLAGQEIDNEISLGHEYSMQAQHEVATWKVAQQLGTRYTDMVPPTVLREVNGELGTLSKKYPGEDFSPFTDRNQLDPHQVHDAAVFDAITGQRDRHPGNTLVYRRTPEHLGITLIDHGYGFTRIGEYAHNFSVWRIYQQSEKYTNNSSLTEAHIEDLKRLRATNLDFLRGIVHPDRILDRLTHIDCMIELKKLPPIPTNGRF</sequence>
<dbReference type="EMBL" id="KF577590">
    <property type="protein sequence ID" value="AGY35411.1"/>
    <property type="molecule type" value="Genomic_DNA"/>
</dbReference>
<proteinExistence type="predicted"/>
<protein>
    <recommendedName>
        <fullName evidence="3">PI3K/PI4K catalytic domain-containing protein</fullName>
    </recommendedName>
</protein>
<evidence type="ECO:0000256" key="1">
    <source>
        <dbReference type="SAM" id="MobiDB-lite"/>
    </source>
</evidence>
<evidence type="ECO:0008006" key="3">
    <source>
        <dbReference type="Google" id="ProtNLM"/>
    </source>
</evidence>
<gene>
    <name evidence="2" type="ORF">AP13_p01020</name>
</gene>
<dbReference type="RefSeq" id="WP_023164846.1">
    <property type="nucleotide sequence ID" value="NC_022590.1"/>
</dbReference>
<accession>U5NW33</accession>
<organism evidence="2">
    <name type="scientific">Brevibacterium sp. Ap13</name>
    <dbReference type="NCBI Taxonomy" id="1406197"/>
    <lineage>
        <taxon>Bacteria</taxon>
        <taxon>Bacillati</taxon>
        <taxon>Actinomycetota</taxon>
        <taxon>Actinomycetes</taxon>
        <taxon>Micrococcales</taxon>
        <taxon>Brevibacteriaceae</taxon>
        <taxon>Brevibacterium</taxon>
    </lineage>
</organism>
<reference evidence="2" key="1">
    <citation type="journal article" date="2013" name="Genome Announc.">
        <title>Complete Genome Sequence of pAP13, a Large Linear Plasmid of a Brevibacterium Strain Isolated from a Saline Lake at 4,200 Meters above Sea Level in Argentina.</title>
        <authorList>
            <person name="Dib J.R."/>
            <person name="Schuldes J."/>
            <person name="Thurmer A."/>
            <person name="Farias M.E."/>
            <person name="Daniel R."/>
            <person name="Meinhardt F."/>
        </authorList>
    </citation>
    <scope>NUCLEOTIDE SEQUENCE</scope>
    <source>
        <strain evidence="2">Ap13</strain>
        <plasmid evidence="2">pAP13</plasmid>
    </source>
</reference>
<name>U5NW33_9MICO</name>
<keyword evidence="2" id="KW-0614">Plasmid</keyword>
<feature type="region of interest" description="Disordered" evidence="1">
    <location>
        <begin position="75"/>
        <end position="95"/>
    </location>
</feature>
<dbReference type="AlphaFoldDB" id="U5NW33"/>
<geneLocation type="plasmid" evidence="2">
    <name>pAP13</name>
</geneLocation>